<proteinExistence type="predicted"/>
<dbReference type="Proteomes" id="UP001177670">
    <property type="component" value="Unassembled WGS sequence"/>
</dbReference>
<evidence type="ECO:0000313" key="1">
    <source>
        <dbReference type="EMBL" id="KAK1133374.1"/>
    </source>
</evidence>
<dbReference type="EMBL" id="JAHYIQ010000003">
    <property type="protein sequence ID" value="KAK1133374.1"/>
    <property type="molecule type" value="Genomic_DNA"/>
</dbReference>
<feature type="non-terminal residue" evidence="1">
    <location>
        <position position="58"/>
    </location>
</feature>
<protein>
    <submittedName>
        <fullName evidence="1">Uncharacterized protein</fullName>
    </submittedName>
</protein>
<accession>A0AA40G962</accession>
<gene>
    <name evidence="1" type="ORF">K0M31_011189</name>
</gene>
<evidence type="ECO:0000313" key="2">
    <source>
        <dbReference type="Proteomes" id="UP001177670"/>
    </source>
</evidence>
<name>A0AA40G962_9HYME</name>
<organism evidence="1 2">
    <name type="scientific">Melipona bicolor</name>
    <dbReference type="NCBI Taxonomy" id="60889"/>
    <lineage>
        <taxon>Eukaryota</taxon>
        <taxon>Metazoa</taxon>
        <taxon>Ecdysozoa</taxon>
        <taxon>Arthropoda</taxon>
        <taxon>Hexapoda</taxon>
        <taxon>Insecta</taxon>
        <taxon>Pterygota</taxon>
        <taxon>Neoptera</taxon>
        <taxon>Endopterygota</taxon>
        <taxon>Hymenoptera</taxon>
        <taxon>Apocrita</taxon>
        <taxon>Aculeata</taxon>
        <taxon>Apoidea</taxon>
        <taxon>Anthophila</taxon>
        <taxon>Apidae</taxon>
        <taxon>Melipona</taxon>
    </lineage>
</organism>
<sequence length="58" mass="6780">MYCANNESRRYVNRTGGSAFCSELKKEAEDDGARDVLQEFVGRRTRFLKSEDFRKRGQ</sequence>
<keyword evidence="2" id="KW-1185">Reference proteome</keyword>
<dbReference type="AlphaFoldDB" id="A0AA40G962"/>
<comment type="caution">
    <text evidence="1">The sequence shown here is derived from an EMBL/GenBank/DDBJ whole genome shotgun (WGS) entry which is preliminary data.</text>
</comment>
<reference evidence="1" key="1">
    <citation type="submission" date="2021-10" db="EMBL/GenBank/DDBJ databases">
        <title>Melipona bicolor Genome sequencing and assembly.</title>
        <authorList>
            <person name="Araujo N.S."/>
            <person name="Arias M.C."/>
        </authorList>
    </citation>
    <scope>NUCLEOTIDE SEQUENCE</scope>
    <source>
        <strain evidence="1">USP_2M_L1-L4_2017</strain>
        <tissue evidence="1">Whole body</tissue>
    </source>
</reference>